<dbReference type="Pfam" id="PF20087">
    <property type="entry name" value="DUF6479"/>
    <property type="match status" value="1"/>
</dbReference>
<name>A0ABV5QSW6_9ACTN</name>
<proteinExistence type="predicted"/>
<keyword evidence="2" id="KW-0812">Transmembrane</keyword>
<reference evidence="3 4" key="1">
    <citation type="submission" date="2024-09" db="EMBL/GenBank/DDBJ databases">
        <authorList>
            <person name="Sun Q."/>
            <person name="Mori K."/>
        </authorList>
    </citation>
    <scope>NUCLEOTIDE SEQUENCE [LARGE SCALE GENOMIC DNA]</scope>
    <source>
        <strain evidence="3 4">JCM 4414</strain>
    </source>
</reference>
<comment type="caution">
    <text evidence="3">The sequence shown here is derived from an EMBL/GenBank/DDBJ whole genome shotgun (WGS) entry which is preliminary data.</text>
</comment>
<evidence type="ECO:0000313" key="4">
    <source>
        <dbReference type="Proteomes" id="UP001589716"/>
    </source>
</evidence>
<dbReference type="EMBL" id="JBHMCT010000012">
    <property type="protein sequence ID" value="MFB9556595.1"/>
    <property type="molecule type" value="Genomic_DNA"/>
</dbReference>
<sequence>MNALATAPVLASAGSNAVLFAVVIGVVVVALLIGAFWWGSRRVARRRRPVGDPTRAQRAGGDSWTTPDDRDAR</sequence>
<gene>
    <name evidence="3" type="ORF">ACFFTP_20685</name>
</gene>
<evidence type="ECO:0000256" key="1">
    <source>
        <dbReference type="SAM" id="MobiDB-lite"/>
    </source>
</evidence>
<keyword evidence="2" id="KW-1133">Transmembrane helix</keyword>
<protein>
    <submittedName>
        <fullName evidence="3">DUF6479 family protein</fullName>
    </submittedName>
</protein>
<evidence type="ECO:0000313" key="3">
    <source>
        <dbReference type="EMBL" id="MFB9556595.1"/>
    </source>
</evidence>
<dbReference type="InterPro" id="IPR045513">
    <property type="entry name" value="DUF6479"/>
</dbReference>
<feature type="transmembrane region" description="Helical" evidence="2">
    <location>
        <begin position="17"/>
        <end position="38"/>
    </location>
</feature>
<dbReference type="RefSeq" id="WP_345492586.1">
    <property type="nucleotide sequence ID" value="NZ_BAAAWU010000001.1"/>
</dbReference>
<keyword evidence="2" id="KW-0472">Membrane</keyword>
<feature type="region of interest" description="Disordered" evidence="1">
    <location>
        <begin position="46"/>
        <end position="73"/>
    </location>
</feature>
<accession>A0ABV5QSW6</accession>
<dbReference type="Proteomes" id="UP001589716">
    <property type="component" value="Unassembled WGS sequence"/>
</dbReference>
<evidence type="ECO:0000256" key="2">
    <source>
        <dbReference type="SAM" id="Phobius"/>
    </source>
</evidence>
<keyword evidence="4" id="KW-1185">Reference proteome</keyword>
<organism evidence="3 4">
    <name type="scientific">Streptomyces roseoviridis</name>
    <dbReference type="NCBI Taxonomy" id="67361"/>
    <lineage>
        <taxon>Bacteria</taxon>
        <taxon>Bacillati</taxon>
        <taxon>Actinomycetota</taxon>
        <taxon>Actinomycetes</taxon>
        <taxon>Kitasatosporales</taxon>
        <taxon>Streptomycetaceae</taxon>
        <taxon>Streptomyces</taxon>
    </lineage>
</organism>